<dbReference type="Proteomes" id="UP000494174">
    <property type="component" value="Unassembled WGS sequence"/>
</dbReference>
<organism evidence="2 3">
    <name type="scientific">Burkholderia lata (strain ATCC 17760 / DSM 23089 / LMG 22485 / NCIMB 9086 / R18194 / 383)</name>
    <dbReference type="NCBI Taxonomy" id="482957"/>
    <lineage>
        <taxon>Bacteria</taxon>
        <taxon>Pseudomonadati</taxon>
        <taxon>Pseudomonadota</taxon>
        <taxon>Betaproteobacteria</taxon>
        <taxon>Burkholderiales</taxon>
        <taxon>Burkholderiaceae</taxon>
        <taxon>Burkholderia</taxon>
        <taxon>Burkholderia cepacia complex</taxon>
    </lineage>
</organism>
<dbReference type="Gene3D" id="3.30.1330.80">
    <property type="entry name" value="Hypothetical protein, similar to alpha- acetolactate decarboxylase, domain 2"/>
    <property type="match status" value="1"/>
</dbReference>
<dbReference type="PANTHER" id="PTHR34988">
    <property type="entry name" value="PROTEIN, PUTATIVE-RELATED"/>
    <property type="match status" value="1"/>
</dbReference>
<dbReference type="EMBL" id="CABVPU010000008">
    <property type="protein sequence ID" value="VWB58104.1"/>
    <property type="molecule type" value="Genomic_DNA"/>
</dbReference>
<dbReference type="PANTHER" id="PTHR34988:SF1">
    <property type="entry name" value="DNA-BINDING PROTEIN"/>
    <property type="match status" value="1"/>
</dbReference>
<proteinExistence type="predicted"/>
<dbReference type="Pfam" id="PF03479">
    <property type="entry name" value="PCC"/>
    <property type="match status" value="1"/>
</dbReference>
<dbReference type="AlphaFoldDB" id="A0A6P2KCL4"/>
<reference evidence="2 3" key="1">
    <citation type="submission" date="2019-09" db="EMBL/GenBank/DDBJ databases">
        <authorList>
            <person name="Depoorter E."/>
        </authorList>
    </citation>
    <scope>NUCLEOTIDE SEQUENCE [LARGE SCALE GENOMIC DNA]</scope>
    <source>
        <strain evidence="2">R-15945</strain>
    </source>
</reference>
<dbReference type="PROSITE" id="PS51742">
    <property type="entry name" value="PPC"/>
    <property type="match status" value="1"/>
</dbReference>
<dbReference type="InterPro" id="IPR005175">
    <property type="entry name" value="PPC_dom"/>
</dbReference>
<gene>
    <name evidence="2" type="ORF">BLA15945_02724</name>
</gene>
<dbReference type="RefSeq" id="WP_174968884.1">
    <property type="nucleotide sequence ID" value="NZ_CABVPS010000007.1"/>
</dbReference>
<sequence length="137" mass="14437">MQAHPLRLSPGDDLRASIEHALRQHDARAAFVIQGIGSLSVAQLRFAGADVPTELRGDLEILTLAGSVSPDGAHLHMSVSDVVGRVSGGHVASGCMVRTTAEILLAVLPAHRFARKPDPHTGFNELVIRREPGGEGA</sequence>
<dbReference type="GO" id="GO:0003677">
    <property type="term" value="F:DNA binding"/>
    <property type="evidence" value="ECO:0007669"/>
    <property type="project" value="UniProtKB-KW"/>
</dbReference>
<protein>
    <submittedName>
        <fullName evidence="2">DNA-binding protein</fullName>
    </submittedName>
</protein>
<evidence type="ECO:0000313" key="2">
    <source>
        <dbReference type="EMBL" id="VWB58104.1"/>
    </source>
</evidence>
<dbReference type="SUPFAM" id="SSF117856">
    <property type="entry name" value="AF0104/ALDC/Ptd012-like"/>
    <property type="match status" value="1"/>
</dbReference>
<dbReference type="CDD" id="cd11378">
    <property type="entry name" value="DUF296"/>
    <property type="match status" value="1"/>
</dbReference>
<feature type="domain" description="PPC" evidence="1">
    <location>
        <begin position="1"/>
        <end position="129"/>
    </location>
</feature>
<evidence type="ECO:0000313" key="3">
    <source>
        <dbReference type="Proteomes" id="UP000494174"/>
    </source>
</evidence>
<evidence type="ECO:0000259" key="1">
    <source>
        <dbReference type="PROSITE" id="PS51742"/>
    </source>
</evidence>
<name>A0A6P2KCL4_BURL3</name>
<keyword evidence="2" id="KW-0238">DNA-binding</keyword>
<accession>A0A6P2KCL4</accession>